<dbReference type="Proteomes" id="UP000479639">
    <property type="component" value="Unassembled WGS sequence"/>
</dbReference>
<keyword evidence="2" id="KW-0472">Membrane</keyword>
<evidence type="ECO:0000256" key="1">
    <source>
        <dbReference type="SAM" id="MobiDB-lite"/>
    </source>
</evidence>
<gene>
    <name evidence="4" type="ORF">F8D48_07715</name>
</gene>
<evidence type="ECO:0000313" key="4">
    <source>
        <dbReference type="EMBL" id="KAB1645843.1"/>
    </source>
</evidence>
<feature type="signal peptide" evidence="3">
    <location>
        <begin position="1"/>
        <end position="31"/>
    </location>
</feature>
<keyword evidence="2" id="KW-1133">Transmembrane helix</keyword>
<protein>
    <submittedName>
        <fullName evidence="4">MucBP domain-containing protein</fullName>
    </submittedName>
</protein>
<name>A0A7C8BQK0_9ACTN</name>
<feature type="region of interest" description="Disordered" evidence="1">
    <location>
        <begin position="248"/>
        <end position="284"/>
    </location>
</feature>
<keyword evidence="3" id="KW-0732">Signal</keyword>
<feature type="chain" id="PRO_5028821824" evidence="3">
    <location>
        <begin position="32"/>
        <end position="385"/>
    </location>
</feature>
<accession>A0A7C8BQK0</accession>
<evidence type="ECO:0000256" key="2">
    <source>
        <dbReference type="SAM" id="Phobius"/>
    </source>
</evidence>
<sequence>MKNMKKWSRLMGTMGAAALLTVSLSVPAAFADDAPAPAAQAMTSYEGTTYTVTLYSGNQGVFADGQTKHVFEGQAPGESLSFDGVTLEVPADSKYYAKGVRLAGLDNERSDKNRGGENLAGANTPMVAYVAADGALAGSVPVTEDADYVVAYGIMANRVAFTVNYVDASDGSQLAEPQTFFGDIGDVPATAPVYIENYVPHATLIDIVLGEDETRNVITYRYTRLAEGTTTEPQPNGPVDVVAPDGSRVEGAYTTNPTDDVAQRAPANPIEATTPGTGGTAEGVGTPTPVQPISAAVPLTTDAGTEVLADDGTPLATPGTETINDDETALASGKAAAPGSEAGLSAQTSWVPWAVAAAVLACAIAFILVRGLRKAKEDQAESSAA</sequence>
<dbReference type="AlphaFoldDB" id="A0A7C8BQK0"/>
<evidence type="ECO:0000256" key="3">
    <source>
        <dbReference type="SAM" id="SignalP"/>
    </source>
</evidence>
<keyword evidence="5" id="KW-1185">Reference proteome</keyword>
<reference evidence="4 5" key="1">
    <citation type="submission" date="2019-09" db="EMBL/GenBank/DDBJ databases">
        <title>Whole genome shotgun sequencing (WGS) of Ellagibacter isourolithinifaciens DSM 104140(T) and Adlercreutzia muris DSM 29508(T).</title>
        <authorList>
            <person name="Stoll D.A."/>
            <person name="Danylec N."/>
            <person name="Huch M."/>
        </authorList>
    </citation>
    <scope>NUCLEOTIDE SEQUENCE [LARGE SCALE GENOMIC DNA]</scope>
    <source>
        <strain evidence="4 5">DSM 29508</strain>
    </source>
</reference>
<dbReference type="RefSeq" id="WP_151430959.1">
    <property type="nucleotide sequence ID" value="NZ_JANJZI010000007.1"/>
</dbReference>
<proteinExistence type="predicted"/>
<organism evidence="4 5">
    <name type="scientific">Adlercreutzia muris</name>
    <dbReference type="NCBI Taxonomy" id="1796610"/>
    <lineage>
        <taxon>Bacteria</taxon>
        <taxon>Bacillati</taxon>
        <taxon>Actinomycetota</taxon>
        <taxon>Coriobacteriia</taxon>
        <taxon>Eggerthellales</taxon>
        <taxon>Eggerthellaceae</taxon>
        <taxon>Adlercreutzia</taxon>
    </lineage>
</organism>
<comment type="caution">
    <text evidence="4">The sequence shown here is derived from an EMBL/GenBank/DDBJ whole genome shotgun (WGS) entry which is preliminary data.</text>
</comment>
<keyword evidence="2" id="KW-0812">Transmembrane</keyword>
<evidence type="ECO:0000313" key="5">
    <source>
        <dbReference type="Proteomes" id="UP000479639"/>
    </source>
</evidence>
<dbReference type="EMBL" id="WAJS01000022">
    <property type="protein sequence ID" value="KAB1645843.1"/>
    <property type="molecule type" value="Genomic_DNA"/>
</dbReference>
<feature type="transmembrane region" description="Helical" evidence="2">
    <location>
        <begin position="350"/>
        <end position="369"/>
    </location>
</feature>